<dbReference type="InterPro" id="IPR036527">
    <property type="entry name" value="SCP2_sterol-bd_dom_sf"/>
</dbReference>
<proteinExistence type="predicted"/>
<feature type="domain" description="SCP2" evidence="1">
    <location>
        <begin position="4"/>
        <end position="100"/>
    </location>
</feature>
<dbReference type="Proteomes" id="UP000031572">
    <property type="component" value="Unassembled WGS sequence"/>
</dbReference>
<keyword evidence="3" id="KW-1185">Reference proteome</keyword>
<dbReference type="EMBL" id="JWJG01000028">
    <property type="protein sequence ID" value="KIF83261.1"/>
    <property type="molecule type" value="Genomic_DNA"/>
</dbReference>
<accession>A0A0C2BZ17</accession>
<dbReference type="PANTHER" id="PTHR10094:SF25">
    <property type="entry name" value="SCP2 STEROL-BINDING DOMAIN-CONTAINING PROTEIN 1"/>
    <property type="match status" value="1"/>
</dbReference>
<comment type="caution">
    <text evidence="2">The sequence shown here is derived from an EMBL/GenBank/DDBJ whole genome shotgun (WGS) entry which is preliminary data.</text>
</comment>
<dbReference type="Pfam" id="PF02036">
    <property type="entry name" value="SCP2"/>
    <property type="match status" value="1"/>
</dbReference>
<dbReference type="Gene3D" id="3.30.1050.10">
    <property type="entry name" value="SCP2 sterol-binding domain"/>
    <property type="match status" value="1"/>
</dbReference>
<dbReference type="STRING" id="709839.TSA66_24425"/>
<dbReference type="AlphaFoldDB" id="A0A0C2BZ17"/>
<dbReference type="InterPro" id="IPR003033">
    <property type="entry name" value="SCP2_sterol-bd_dom"/>
</dbReference>
<dbReference type="SUPFAM" id="SSF55718">
    <property type="entry name" value="SCP-like"/>
    <property type="match status" value="1"/>
</dbReference>
<dbReference type="PANTHER" id="PTHR10094">
    <property type="entry name" value="STEROL CARRIER PROTEIN 2 SCP-2 FAMILY PROTEIN"/>
    <property type="match status" value="1"/>
</dbReference>
<dbReference type="OrthoDB" id="9809312at2"/>
<gene>
    <name evidence="2" type="ORF">TSA66_24425</name>
</gene>
<organism evidence="2 3">
    <name type="scientific">Noviherbaspirillum autotrophicum</name>
    <dbReference type="NCBI Taxonomy" id="709839"/>
    <lineage>
        <taxon>Bacteria</taxon>
        <taxon>Pseudomonadati</taxon>
        <taxon>Pseudomonadota</taxon>
        <taxon>Betaproteobacteria</taxon>
        <taxon>Burkholderiales</taxon>
        <taxon>Oxalobacteraceae</taxon>
        <taxon>Noviherbaspirillum</taxon>
    </lineage>
</organism>
<sequence>MTVNDLIKKMPQALNPNAANGMQSTIQYKISNPMYLVIDDGKCSAHEGMAPSPDVALTMTDDNLMAMLKGELNGISAFMSGKLKVEGDMMLAQRMQTMFDTSKLA</sequence>
<name>A0A0C2BZ17_9BURK</name>
<protein>
    <submittedName>
        <fullName evidence="2">Sterol-binding protein</fullName>
    </submittedName>
</protein>
<evidence type="ECO:0000313" key="2">
    <source>
        <dbReference type="EMBL" id="KIF83261.1"/>
    </source>
</evidence>
<evidence type="ECO:0000259" key="1">
    <source>
        <dbReference type="Pfam" id="PF02036"/>
    </source>
</evidence>
<reference evidence="2 3" key="1">
    <citation type="submission" date="2014-12" db="EMBL/GenBank/DDBJ databases">
        <title>Denitrispirillum autotrophicum gen. nov., sp. nov., Denitrifying, Facultatively Autotrophic Bacteria Isolated from Rice Paddy Soil.</title>
        <authorList>
            <person name="Ishii S."/>
            <person name="Ashida N."/>
            <person name="Ohno H."/>
            <person name="Otsuka S."/>
            <person name="Yokota A."/>
            <person name="Senoo K."/>
        </authorList>
    </citation>
    <scope>NUCLEOTIDE SEQUENCE [LARGE SCALE GENOMIC DNA]</scope>
    <source>
        <strain evidence="2 3">TSA66</strain>
    </source>
</reference>
<dbReference type="RefSeq" id="WP_040041890.1">
    <property type="nucleotide sequence ID" value="NZ_JWJG01000028.1"/>
</dbReference>
<dbReference type="GO" id="GO:0005829">
    <property type="term" value="C:cytosol"/>
    <property type="evidence" value="ECO:0007669"/>
    <property type="project" value="TreeGrafter"/>
</dbReference>
<evidence type="ECO:0000313" key="3">
    <source>
        <dbReference type="Proteomes" id="UP000031572"/>
    </source>
</evidence>